<keyword evidence="2" id="KW-1133">Transmembrane helix</keyword>
<feature type="compositionally biased region" description="Polar residues" evidence="1">
    <location>
        <begin position="257"/>
        <end position="273"/>
    </location>
</feature>
<dbReference type="OrthoDB" id="8962062at2759"/>
<evidence type="ECO:0000256" key="1">
    <source>
        <dbReference type="SAM" id="MobiDB-lite"/>
    </source>
</evidence>
<dbReference type="InterPro" id="IPR039373">
    <property type="entry name" value="Peptidase_M28B"/>
</dbReference>
<keyword evidence="2" id="KW-0472">Membrane</keyword>
<reference evidence="3" key="1">
    <citation type="submission" date="2025-08" db="UniProtKB">
        <authorList>
            <consortium name="RefSeq"/>
        </authorList>
    </citation>
    <scope>IDENTIFICATION</scope>
    <source>
        <tissue evidence="3">Muscle</tissue>
    </source>
</reference>
<proteinExistence type="predicted"/>
<dbReference type="PANTHER" id="PTHR10404:SF33">
    <property type="entry name" value="TRANSFERRIN RECEPTOR PROTEIN 2"/>
    <property type="match status" value="1"/>
</dbReference>
<evidence type="ECO:0000256" key="2">
    <source>
        <dbReference type="SAM" id="Phobius"/>
    </source>
</evidence>
<dbReference type="GeneID" id="109076018"/>
<dbReference type="KEGG" id="ccar:109076018"/>
<dbReference type="GO" id="GO:0140298">
    <property type="term" value="P:endocytic iron import into cell"/>
    <property type="evidence" value="ECO:0007669"/>
    <property type="project" value="TreeGrafter"/>
</dbReference>
<protein>
    <submittedName>
        <fullName evidence="3">Uncharacterized protein LOC109076018</fullName>
    </submittedName>
</protein>
<dbReference type="PANTHER" id="PTHR10404">
    <property type="entry name" value="N-ACETYLATED-ALPHA-LINKED ACIDIC DIPEPTIDASE"/>
    <property type="match status" value="1"/>
</dbReference>
<organism evidence="3">
    <name type="scientific">Cyprinus carpio</name>
    <name type="common">Common carp</name>
    <dbReference type="NCBI Taxonomy" id="7962"/>
    <lineage>
        <taxon>Eukaryota</taxon>
        <taxon>Metazoa</taxon>
        <taxon>Chordata</taxon>
        <taxon>Craniata</taxon>
        <taxon>Vertebrata</taxon>
        <taxon>Euteleostomi</taxon>
        <taxon>Actinopterygii</taxon>
        <taxon>Neopterygii</taxon>
        <taxon>Teleostei</taxon>
        <taxon>Ostariophysi</taxon>
        <taxon>Cypriniformes</taxon>
        <taxon>Cyprinidae</taxon>
        <taxon>Cyprininae</taxon>
        <taxon>Cyprinus</taxon>
    </lineage>
</organism>
<feature type="region of interest" description="Disordered" evidence="1">
    <location>
        <begin position="254"/>
        <end position="273"/>
    </location>
</feature>
<gene>
    <name evidence="3" type="primary">LOC109076018</name>
</gene>
<dbReference type="Proteomes" id="UP001155660">
    <property type="component" value="Unplaced"/>
</dbReference>
<feature type="transmembrane region" description="Helical" evidence="2">
    <location>
        <begin position="195"/>
        <end position="217"/>
    </location>
</feature>
<dbReference type="RefSeq" id="XP_042610232.1">
    <property type="nucleotide sequence ID" value="XM_042754298.1"/>
</dbReference>
<name>A0A9Q9XYB1_CYPCA</name>
<dbReference type="AlphaFoldDB" id="A0A9Q9XYB1"/>
<sequence length="273" mass="30384">MYMAELREMLKKYLTEERIESTLRRVSRASHPPGSSEGNAVAREILQNLQNLRMDHTWTDSHYATLQFPSRTQPNTLWLVDSEGEELEEIPLDSEGYCAYSARGTATTPDIRYHPHHHCITLNTTLLNEDDNREWRCEVTQRDQVQTSVTYTVKSSAQADSTTAGIPVHSTKSPTTTAVIPVTDSPTAAGITTEVTVTVVCASFVLLLLALILWMMIRKKRSGVRRATDDSVDPSSRAGTNSLFCESQVNLEALHSSPESRQTSPSQVVSPHL</sequence>
<accession>A0A9Q9XYB1</accession>
<evidence type="ECO:0000313" key="3">
    <source>
        <dbReference type="RefSeq" id="XP_042610232.1"/>
    </source>
</evidence>
<keyword evidence="2" id="KW-0812">Transmembrane</keyword>
<dbReference type="GO" id="GO:0009897">
    <property type="term" value="C:external side of plasma membrane"/>
    <property type="evidence" value="ECO:0007669"/>
    <property type="project" value="TreeGrafter"/>
</dbReference>